<dbReference type="AlphaFoldDB" id="A0AAE0T5D7"/>
<evidence type="ECO:0000313" key="1">
    <source>
        <dbReference type="EMBL" id="KAK3604160.1"/>
    </source>
</evidence>
<comment type="caution">
    <text evidence="1">The sequence shown here is derived from an EMBL/GenBank/DDBJ whole genome shotgun (WGS) entry which is preliminary data.</text>
</comment>
<keyword evidence="2" id="KW-1185">Reference proteome</keyword>
<proteinExistence type="predicted"/>
<gene>
    <name evidence="1" type="ORF">CHS0354_001967</name>
</gene>
<organism evidence="1 2">
    <name type="scientific">Potamilus streckersoni</name>
    <dbReference type="NCBI Taxonomy" id="2493646"/>
    <lineage>
        <taxon>Eukaryota</taxon>
        <taxon>Metazoa</taxon>
        <taxon>Spiralia</taxon>
        <taxon>Lophotrochozoa</taxon>
        <taxon>Mollusca</taxon>
        <taxon>Bivalvia</taxon>
        <taxon>Autobranchia</taxon>
        <taxon>Heteroconchia</taxon>
        <taxon>Palaeoheterodonta</taxon>
        <taxon>Unionida</taxon>
        <taxon>Unionoidea</taxon>
        <taxon>Unionidae</taxon>
        <taxon>Ambleminae</taxon>
        <taxon>Lampsilini</taxon>
        <taxon>Potamilus</taxon>
    </lineage>
</organism>
<evidence type="ECO:0000313" key="2">
    <source>
        <dbReference type="Proteomes" id="UP001195483"/>
    </source>
</evidence>
<sequence>MIKHRLPDIFRKLLLTFNIAECEMNIFIKRYRQIAVETEIPTDKFNGGFVKRCAPVNGIFDAGSGTQTGLNYQPVQVTPLRQRYFDQNMFNLIKAQSANCTRVIERMGTPELHINDSNGVQMIFFFSVPVVLLESEKKENGRTGSFSTLGISDYSLYRKMTLSFDNNCNLKNAEYEATLKG</sequence>
<reference evidence="1" key="3">
    <citation type="submission" date="2023-05" db="EMBL/GenBank/DDBJ databases">
        <authorList>
            <person name="Smith C.H."/>
        </authorList>
    </citation>
    <scope>NUCLEOTIDE SEQUENCE</scope>
    <source>
        <strain evidence="1">CHS0354</strain>
        <tissue evidence="1">Mantle</tissue>
    </source>
</reference>
<dbReference type="Proteomes" id="UP001195483">
    <property type="component" value="Unassembled WGS sequence"/>
</dbReference>
<reference evidence="1" key="2">
    <citation type="journal article" date="2021" name="Genome Biol. Evol.">
        <title>Developing a high-quality reference genome for a parasitic bivalve with doubly uniparental inheritance (Bivalvia: Unionida).</title>
        <authorList>
            <person name="Smith C.H."/>
        </authorList>
    </citation>
    <scope>NUCLEOTIDE SEQUENCE</scope>
    <source>
        <strain evidence="1">CHS0354</strain>
        <tissue evidence="1">Mantle</tissue>
    </source>
</reference>
<reference evidence="1" key="1">
    <citation type="journal article" date="2021" name="Genome Biol. Evol.">
        <title>A High-Quality Reference Genome for a Parasitic Bivalve with Doubly Uniparental Inheritance (Bivalvia: Unionida).</title>
        <authorList>
            <person name="Smith C.H."/>
        </authorList>
    </citation>
    <scope>NUCLEOTIDE SEQUENCE</scope>
    <source>
        <strain evidence="1">CHS0354</strain>
    </source>
</reference>
<name>A0AAE0T5D7_9BIVA</name>
<dbReference type="EMBL" id="JAEAOA010000186">
    <property type="protein sequence ID" value="KAK3604160.1"/>
    <property type="molecule type" value="Genomic_DNA"/>
</dbReference>
<protein>
    <submittedName>
        <fullName evidence="1">Uncharacterized protein</fullName>
    </submittedName>
</protein>
<accession>A0AAE0T5D7</accession>